<dbReference type="Gene3D" id="2.60.120.10">
    <property type="entry name" value="Jelly Rolls"/>
    <property type="match status" value="1"/>
</dbReference>
<gene>
    <name evidence="5" type="ORF">A8708_09860</name>
</gene>
<keyword evidence="6" id="KW-1185">Reference proteome</keyword>
<dbReference type="InterPro" id="IPR050807">
    <property type="entry name" value="TransReg_Diox_bact_type"/>
</dbReference>
<dbReference type="SUPFAM" id="SSF47413">
    <property type="entry name" value="lambda repressor-like DNA-binding domains"/>
    <property type="match status" value="1"/>
</dbReference>
<keyword evidence="2 5" id="KW-0238">DNA-binding</keyword>
<keyword evidence="1" id="KW-0805">Transcription regulation</keyword>
<evidence type="ECO:0000313" key="5">
    <source>
        <dbReference type="EMBL" id="OAS23491.1"/>
    </source>
</evidence>
<sequence length="188" mass="21563">MEQEHEQIHKKIGKSLQAIRKARSLSLDQVAELTGVSKAMLGQIERGDSNPTISILWKIVNGLHISFTSLIEDEEPKVTHFRFSDKEPLMEEDGHYRAFPLIPFDQKKQFEIYTVEMDPGCSHASEPHNEGVEEYILMMQGGLEVTFHQETFQMSVGDAIHFSADQPHTYRNTEDVKTMYHTIIVYPS</sequence>
<name>A0A198AR60_9BACL</name>
<dbReference type="CDD" id="cd02209">
    <property type="entry name" value="cupin_XRE_C"/>
    <property type="match status" value="1"/>
</dbReference>
<dbReference type="InterPro" id="IPR011051">
    <property type="entry name" value="RmlC_Cupin_sf"/>
</dbReference>
<evidence type="ECO:0000259" key="4">
    <source>
        <dbReference type="PROSITE" id="PS50943"/>
    </source>
</evidence>
<proteinExistence type="predicted"/>
<evidence type="ECO:0000256" key="3">
    <source>
        <dbReference type="ARBA" id="ARBA00023163"/>
    </source>
</evidence>
<dbReference type="AlphaFoldDB" id="A0A198AR60"/>
<organism evidence="5 6">
    <name type="scientific">Paenibacillus oryzisoli</name>
    <dbReference type="NCBI Taxonomy" id="1850517"/>
    <lineage>
        <taxon>Bacteria</taxon>
        <taxon>Bacillati</taxon>
        <taxon>Bacillota</taxon>
        <taxon>Bacilli</taxon>
        <taxon>Bacillales</taxon>
        <taxon>Paenibacillaceae</taxon>
        <taxon>Paenibacillus</taxon>
    </lineage>
</organism>
<dbReference type="InterPro" id="IPR001387">
    <property type="entry name" value="Cro/C1-type_HTH"/>
</dbReference>
<evidence type="ECO:0000313" key="6">
    <source>
        <dbReference type="Proteomes" id="UP000078454"/>
    </source>
</evidence>
<evidence type="ECO:0000256" key="1">
    <source>
        <dbReference type="ARBA" id="ARBA00023015"/>
    </source>
</evidence>
<dbReference type="Proteomes" id="UP000078454">
    <property type="component" value="Unassembled WGS sequence"/>
</dbReference>
<keyword evidence="3" id="KW-0804">Transcription</keyword>
<accession>A0A198AR60</accession>
<dbReference type="GO" id="GO:0003677">
    <property type="term" value="F:DNA binding"/>
    <property type="evidence" value="ECO:0007669"/>
    <property type="project" value="UniProtKB-KW"/>
</dbReference>
<dbReference type="InterPro" id="IPR013096">
    <property type="entry name" value="Cupin_2"/>
</dbReference>
<comment type="caution">
    <text evidence="5">The sequence shown here is derived from an EMBL/GenBank/DDBJ whole genome shotgun (WGS) entry which is preliminary data.</text>
</comment>
<dbReference type="CDD" id="cd00093">
    <property type="entry name" value="HTH_XRE"/>
    <property type="match status" value="1"/>
</dbReference>
<dbReference type="InterPro" id="IPR014710">
    <property type="entry name" value="RmlC-like_jellyroll"/>
</dbReference>
<dbReference type="PROSITE" id="PS50943">
    <property type="entry name" value="HTH_CROC1"/>
    <property type="match status" value="1"/>
</dbReference>
<dbReference type="STRING" id="1850517.A8708_09860"/>
<dbReference type="Pfam" id="PF07883">
    <property type="entry name" value="Cupin_2"/>
    <property type="match status" value="1"/>
</dbReference>
<dbReference type="RefSeq" id="WP_068661851.1">
    <property type="nucleotide sequence ID" value="NZ_LYPB01000040.1"/>
</dbReference>
<dbReference type="SMART" id="SM00530">
    <property type="entry name" value="HTH_XRE"/>
    <property type="match status" value="1"/>
</dbReference>
<dbReference type="PANTHER" id="PTHR46797:SF23">
    <property type="entry name" value="HTH-TYPE TRANSCRIPTIONAL REGULATOR SUTR"/>
    <property type="match status" value="1"/>
</dbReference>
<dbReference type="InterPro" id="IPR010982">
    <property type="entry name" value="Lambda_DNA-bd_dom_sf"/>
</dbReference>
<dbReference type="EMBL" id="LYPB01000040">
    <property type="protein sequence ID" value="OAS23491.1"/>
    <property type="molecule type" value="Genomic_DNA"/>
</dbReference>
<dbReference type="GO" id="GO:0003700">
    <property type="term" value="F:DNA-binding transcription factor activity"/>
    <property type="evidence" value="ECO:0007669"/>
    <property type="project" value="TreeGrafter"/>
</dbReference>
<dbReference type="SUPFAM" id="SSF51182">
    <property type="entry name" value="RmlC-like cupins"/>
    <property type="match status" value="1"/>
</dbReference>
<dbReference type="OrthoDB" id="9781521at2"/>
<dbReference type="Pfam" id="PF01381">
    <property type="entry name" value="HTH_3"/>
    <property type="match status" value="1"/>
</dbReference>
<protein>
    <submittedName>
        <fullName evidence="5">DNA-binding protein</fullName>
    </submittedName>
</protein>
<feature type="domain" description="HTH cro/C1-type" evidence="4">
    <location>
        <begin position="16"/>
        <end position="70"/>
    </location>
</feature>
<dbReference type="PANTHER" id="PTHR46797">
    <property type="entry name" value="HTH-TYPE TRANSCRIPTIONAL REGULATOR"/>
    <property type="match status" value="1"/>
</dbReference>
<dbReference type="GO" id="GO:0005829">
    <property type="term" value="C:cytosol"/>
    <property type="evidence" value="ECO:0007669"/>
    <property type="project" value="TreeGrafter"/>
</dbReference>
<evidence type="ECO:0000256" key="2">
    <source>
        <dbReference type="ARBA" id="ARBA00023125"/>
    </source>
</evidence>
<dbReference type="Gene3D" id="1.10.260.40">
    <property type="entry name" value="lambda repressor-like DNA-binding domains"/>
    <property type="match status" value="1"/>
</dbReference>
<reference evidence="5 6" key="1">
    <citation type="submission" date="2016-05" db="EMBL/GenBank/DDBJ databases">
        <title>Paenibacillus sp. 1ZS3-15 nov., isolated from the rhizosphere soil.</title>
        <authorList>
            <person name="Zhang X.X."/>
            <person name="Zhang J."/>
        </authorList>
    </citation>
    <scope>NUCLEOTIDE SEQUENCE [LARGE SCALE GENOMIC DNA]</scope>
    <source>
        <strain evidence="5 6">1ZS3-15</strain>
    </source>
</reference>